<dbReference type="InterPro" id="IPR003593">
    <property type="entry name" value="AAA+_ATPase"/>
</dbReference>
<dbReference type="Pfam" id="PF25361">
    <property type="entry name" value="AAA_lid_RFC1"/>
    <property type="match status" value="1"/>
</dbReference>
<dbReference type="SUPFAM" id="SSF52540">
    <property type="entry name" value="P-loop containing nucleoside triphosphate hydrolases"/>
    <property type="match status" value="1"/>
</dbReference>
<dbReference type="OrthoDB" id="2195431at2759"/>
<organism evidence="6 7">
    <name type="scientific">Eeniella nana</name>
    <name type="common">Yeast</name>
    <name type="synonym">Brettanomyces nanus</name>
    <dbReference type="NCBI Taxonomy" id="13502"/>
    <lineage>
        <taxon>Eukaryota</taxon>
        <taxon>Fungi</taxon>
        <taxon>Dikarya</taxon>
        <taxon>Ascomycota</taxon>
        <taxon>Saccharomycotina</taxon>
        <taxon>Pichiomycetes</taxon>
        <taxon>Pichiales</taxon>
        <taxon>Pichiaceae</taxon>
        <taxon>Brettanomyces</taxon>
    </lineage>
</organism>
<dbReference type="InterPro" id="IPR047854">
    <property type="entry name" value="RFC_lid"/>
</dbReference>
<dbReference type="PANTHER" id="PTHR23389">
    <property type="entry name" value="CHROMOSOME TRANSMISSION FIDELITY FACTOR 18"/>
    <property type="match status" value="1"/>
</dbReference>
<dbReference type="Pfam" id="PF00004">
    <property type="entry name" value="AAA"/>
    <property type="match status" value="1"/>
</dbReference>
<dbReference type="InterPro" id="IPR003959">
    <property type="entry name" value="ATPase_AAA_core"/>
</dbReference>
<dbReference type="GeneID" id="62195717"/>
<dbReference type="GO" id="GO:0005634">
    <property type="term" value="C:nucleus"/>
    <property type="evidence" value="ECO:0007669"/>
    <property type="project" value="TreeGrafter"/>
</dbReference>
<dbReference type="KEGG" id="bnn:FOA43_002316"/>
<dbReference type="GO" id="GO:0003677">
    <property type="term" value="F:DNA binding"/>
    <property type="evidence" value="ECO:0007669"/>
    <property type="project" value="TreeGrafter"/>
</dbReference>
<keyword evidence="1" id="KW-0235">DNA replication</keyword>
<feature type="region of interest" description="Disordered" evidence="4">
    <location>
        <begin position="689"/>
        <end position="725"/>
    </location>
</feature>
<dbReference type="RefSeq" id="XP_038778542.1">
    <property type="nucleotide sequence ID" value="XM_038922614.1"/>
</dbReference>
<evidence type="ECO:0000259" key="5">
    <source>
        <dbReference type="SMART" id="SM00382"/>
    </source>
</evidence>
<feature type="compositionally biased region" description="Basic and acidic residues" evidence="4">
    <location>
        <begin position="689"/>
        <end position="698"/>
    </location>
</feature>
<proteinExistence type="predicted"/>
<evidence type="ECO:0000256" key="4">
    <source>
        <dbReference type="SAM" id="MobiDB-lite"/>
    </source>
</evidence>
<dbReference type="GO" id="GO:0016887">
    <property type="term" value="F:ATP hydrolysis activity"/>
    <property type="evidence" value="ECO:0007669"/>
    <property type="project" value="InterPro"/>
</dbReference>
<dbReference type="SMART" id="SM00382">
    <property type="entry name" value="AAA"/>
    <property type="match status" value="1"/>
</dbReference>
<protein>
    <recommendedName>
        <fullName evidence="5">AAA+ ATPase domain-containing protein</fullName>
    </recommendedName>
</protein>
<dbReference type="GO" id="GO:0006260">
    <property type="term" value="P:DNA replication"/>
    <property type="evidence" value="ECO:0007669"/>
    <property type="project" value="UniProtKB-KW"/>
</dbReference>
<gene>
    <name evidence="6" type="ORF">FOA43_002316</name>
</gene>
<dbReference type="AlphaFoldDB" id="A0A875RUV0"/>
<feature type="domain" description="AAA+ ATPase" evidence="5">
    <location>
        <begin position="210"/>
        <end position="356"/>
    </location>
</feature>
<evidence type="ECO:0000256" key="3">
    <source>
        <dbReference type="ARBA" id="ARBA00022840"/>
    </source>
</evidence>
<evidence type="ECO:0000256" key="1">
    <source>
        <dbReference type="ARBA" id="ARBA00022705"/>
    </source>
</evidence>
<dbReference type="PANTHER" id="PTHR23389:SF3">
    <property type="entry name" value="CHROMOSOME TRANSMISSION FIDELITY PROTEIN 18 HOMOLOG"/>
    <property type="match status" value="1"/>
</dbReference>
<accession>A0A875RUV0</accession>
<name>A0A875RUV0_EENNA</name>
<sequence length="808" mass="92249">MSIYAMPSLGLDFSKSLLGTSSGFKSIQDLTEKGQSTQSSNSTQLKEDIQYSSSVQVVLPKEIMLSSGKTICLQPKNRGQYNEEPILEKATLASDTIQLIDMGNLRRKLEIEKLIHHQEPKNTSNRFKKTFHGLKDGRRVDSLWTEKYRPKSFFDLLGNERTNRHILEWLNQWNEVVFGRPTPDQMMPEYLQANRPQTASLFSDPFHRPYKRVLLIHGAPGTGKTSIAHVISKQLGYEVSEINASDERAASVIREKVRNSVQNESLSGKPVCLVVDEVDGATEQGFVRCLLDLLYNDRRATENIKLGDTRDTNRGKSRKRPSLLRRPIIAICNDVYAPALEKLRPLCEVVSFRRSGARQIKARLQKICEREGLAMNEKIMDALVMSTGGDVRSCINHIQFYGADETETETEIEIETGTGTGAGTRSNRKDTEVAWYLLLGDIYTRSANVTKQQQLETIRDNLSRCSPSVLDRVTGGCFNAMLECDGAGMRKLDQVSEWLFFGDLVSRNYRVFDRTDVANYGSAAGLKFFKTFNEVKAMEANSRLSFRSRDEYFEHKKQAREVIKRLKRKMGLVSCDRQHLASNEIPLLNSVVIPTELGIRQFEENAEKVAHSVNVAESLGLYYETTEAAMVEGEEEEEAGRYNNRYGLRRKIHRFRPNLTLFLMSRDTISKQDVFIQMLQVHETKHRERERVAAEMQRKRQVAVEARDRDMEGEPKKKQMKHPGSSVEYFQRKYNRLSTQLSHETDKSSRKHLGGLEMLAGGAKIGQKQNDEAPLRGAMSENSNRIWIKYHEGFSNAVRKDITWEQIF</sequence>
<keyword evidence="2" id="KW-0547">Nucleotide-binding</keyword>
<dbReference type="GO" id="GO:0005524">
    <property type="term" value="F:ATP binding"/>
    <property type="evidence" value="ECO:0007669"/>
    <property type="project" value="UniProtKB-KW"/>
</dbReference>
<dbReference type="Gene3D" id="1.10.8.60">
    <property type="match status" value="1"/>
</dbReference>
<keyword evidence="3" id="KW-0067">ATP-binding</keyword>
<reference evidence="6" key="1">
    <citation type="submission" date="2020-10" db="EMBL/GenBank/DDBJ databases">
        <authorList>
            <person name="Roach M.J.R."/>
        </authorList>
    </citation>
    <scope>NUCLEOTIDE SEQUENCE</scope>
    <source>
        <strain evidence="6">CBS 1945</strain>
    </source>
</reference>
<dbReference type="EMBL" id="CP064813">
    <property type="protein sequence ID" value="QPG74977.1"/>
    <property type="molecule type" value="Genomic_DNA"/>
</dbReference>
<evidence type="ECO:0000256" key="2">
    <source>
        <dbReference type="ARBA" id="ARBA00022741"/>
    </source>
</evidence>
<feature type="compositionally biased region" description="Basic and acidic residues" evidence="4">
    <location>
        <begin position="705"/>
        <end position="717"/>
    </location>
</feature>
<evidence type="ECO:0000313" key="6">
    <source>
        <dbReference type="EMBL" id="QPG74977.1"/>
    </source>
</evidence>
<dbReference type="Proteomes" id="UP000662931">
    <property type="component" value="Chromosome 2"/>
</dbReference>
<dbReference type="CDD" id="cd18140">
    <property type="entry name" value="HLD_clamp_RFC"/>
    <property type="match status" value="1"/>
</dbReference>
<keyword evidence="7" id="KW-1185">Reference proteome</keyword>
<dbReference type="CDD" id="cd00009">
    <property type="entry name" value="AAA"/>
    <property type="match status" value="1"/>
</dbReference>
<dbReference type="Gene3D" id="3.40.50.300">
    <property type="entry name" value="P-loop containing nucleotide triphosphate hydrolases"/>
    <property type="match status" value="1"/>
</dbReference>
<dbReference type="InterPro" id="IPR027417">
    <property type="entry name" value="P-loop_NTPase"/>
</dbReference>
<evidence type="ECO:0000313" key="7">
    <source>
        <dbReference type="Proteomes" id="UP000662931"/>
    </source>
</evidence>